<dbReference type="Proteomes" id="UP000608579">
    <property type="component" value="Unassembled WGS sequence"/>
</dbReference>
<dbReference type="InterPro" id="IPR036485">
    <property type="entry name" value="Glu_synth_asu_C_sf"/>
</dbReference>
<dbReference type="Gene3D" id="3.60.20.10">
    <property type="entry name" value="Glutamine Phosphoribosylpyrophosphate, subunit 1, domain 1"/>
    <property type="match status" value="1"/>
</dbReference>
<name>A0A832ZVX2_CALS0</name>
<dbReference type="SUPFAM" id="SSF56235">
    <property type="entry name" value="N-terminal nucleophile aminohydrolases (Ntn hydrolases)"/>
    <property type="match status" value="1"/>
</dbReference>
<feature type="domain" description="Glutamine amidotransferase type-2" evidence="1">
    <location>
        <begin position="12"/>
        <end position="357"/>
    </location>
</feature>
<accession>A0A832ZVX2</accession>
<organism evidence="2 3">
    <name type="scientific">Caldiarchaeum subterraneum</name>
    <dbReference type="NCBI Taxonomy" id="311458"/>
    <lineage>
        <taxon>Archaea</taxon>
        <taxon>Nitrososphaerota</taxon>
        <taxon>Candidatus Caldarchaeales</taxon>
        <taxon>Candidatus Caldarchaeaceae</taxon>
        <taxon>Candidatus Caldarchaeum</taxon>
    </lineage>
</organism>
<dbReference type="InterPro" id="IPR002489">
    <property type="entry name" value="Glu_synth_asu_C"/>
</dbReference>
<dbReference type="PANTHER" id="PTHR39673:SF5">
    <property type="entry name" value="TUNGSTEN-CONTAINING FORMYLMETHANOFURAN DEHYDROGENASE 2 SUBUNIT C"/>
    <property type="match status" value="1"/>
</dbReference>
<evidence type="ECO:0000259" key="1">
    <source>
        <dbReference type="PROSITE" id="PS51278"/>
    </source>
</evidence>
<sequence>MAVELPRNLGACGIYGVLRKKHARKIKAEETLASIECVRFRGSNLGAGFAAYNLPENSLTPYKLKAFIDGEDTLELIYRMLSDIHNEDIRIVKEIGFEDVEGSRFHSWSVLLEGDREKLTELVSSVNELLLRDGIKGRIYSWGRYVDVFKGVGYPLDVCNCFRLVEQGIEADLWLAHTRQPTNSPGVFPIWSHPFSSNEWAIAHNGDVSSFGANMEYLRYRGFTSFVGTDSEVMAFILDYLTRVKKLTLEQALVILANPYEEKLLSMNGVGSETLKLIMENRGASLDGPFSVVGGYCDGEDLYLIALTDRSKFRPIVVGEDEDRIYVASEEAEIRVLSEDAEVWTLKPGGYFIASLKKGIIVKGRDNDLVFFHNPCRHEPPSNALDAEGMDYHTLNIKLKELASKGFREIYVKNVKGQRYLGVGLPTGTRLHIYGTPGNCLANFNMGVEIYVYGNAEDDVGDTMHGGRVVIHGDARDVIAQALQGGEILVRGNVGNRAAIQMREYGDKKPFLIVGGRADDYFGEYMAGGVAAILGLATLESNEEPELVGNYVASGMVGGRIYIRGKVSPRRIGYNPPRLDVIRYLKGLLKEKIIDPTTYQSLLDENDLTYNTIKKYLNEKALRRINKLFINKYFHPPTVQYRKLDDEDLNLLLPALRRFFNEFHLPDKLLETLLEQKFTVITAGKQGKGAG</sequence>
<evidence type="ECO:0000313" key="2">
    <source>
        <dbReference type="EMBL" id="HIQ29862.1"/>
    </source>
</evidence>
<dbReference type="EMBL" id="DQVM01000092">
    <property type="protein sequence ID" value="HIQ29862.1"/>
    <property type="molecule type" value="Genomic_DNA"/>
</dbReference>
<dbReference type="AlphaFoldDB" id="A0A832ZVX2"/>
<dbReference type="InterPro" id="IPR017932">
    <property type="entry name" value="GATase_2_dom"/>
</dbReference>
<dbReference type="Gene3D" id="2.160.20.60">
    <property type="entry name" value="Glutamate synthase, alpha subunit, C-terminal domain"/>
    <property type="match status" value="1"/>
</dbReference>
<dbReference type="InterPro" id="IPR012075">
    <property type="entry name" value="Glu_synth_lsu_1/3"/>
</dbReference>
<comment type="caution">
    <text evidence="2">The sequence shown here is derived from an EMBL/GenBank/DDBJ whole genome shotgun (WGS) entry which is preliminary data.</text>
</comment>
<dbReference type="InterPro" id="IPR029055">
    <property type="entry name" value="Ntn_hydrolases_N"/>
</dbReference>
<dbReference type="PROSITE" id="PS51278">
    <property type="entry name" value="GATASE_TYPE_2"/>
    <property type="match status" value="1"/>
</dbReference>
<dbReference type="SUPFAM" id="SSF69336">
    <property type="entry name" value="Alpha subunit of glutamate synthase, C-terminal domain"/>
    <property type="match status" value="1"/>
</dbReference>
<dbReference type="GO" id="GO:0016491">
    <property type="term" value="F:oxidoreductase activity"/>
    <property type="evidence" value="ECO:0007669"/>
    <property type="project" value="InterPro"/>
</dbReference>
<evidence type="ECO:0000313" key="3">
    <source>
        <dbReference type="Proteomes" id="UP000608579"/>
    </source>
</evidence>
<dbReference type="Pfam" id="PF01493">
    <property type="entry name" value="GXGXG"/>
    <property type="match status" value="1"/>
</dbReference>
<proteinExistence type="predicted"/>
<protein>
    <submittedName>
        <fullName evidence="2">Glutamate synthase</fullName>
    </submittedName>
</protein>
<gene>
    <name evidence="2" type="ORF">EYH45_04780</name>
</gene>
<dbReference type="PANTHER" id="PTHR39673">
    <property type="entry name" value="TUNGSTEN FORMYLMETHANOFURAN DEHYDROGENASE, SUBUNIT C (FWDC)"/>
    <property type="match status" value="1"/>
</dbReference>
<reference evidence="2" key="1">
    <citation type="journal article" date="2020" name="ISME J.">
        <title>Gammaproteobacteria mediating utilization of methyl-, sulfur- and petroleum organic compounds in deep ocean hydrothermal plumes.</title>
        <authorList>
            <person name="Zhou Z."/>
            <person name="Liu Y."/>
            <person name="Pan J."/>
            <person name="Cron B.R."/>
            <person name="Toner B.M."/>
            <person name="Anantharaman K."/>
            <person name="Breier J.A."/>
            <person name="Dick G.J."/>
            <person name="Li M."/>
        </authorList>
    </citation>
    <scope>NUCLEOTIDE SEQUENCE</scope>
    <source>
        <strain evidence="2">SZUA-1515</strain>
    </source>
</reference>
<dbReference type="PIRSF" id="PIRSF036632">
    <property type="entry name" value="GOGAT_lg_1_3"/>
    <property type="match status" value="1"/>
</dbReference>